<dbReference type="EMBL" id="KV441484">
    <property type="protein sequence ID" value="OAG18193.1"/>
    <property type="molecule type" value="Genomic_DNA"/>
</dbReference>
<dbReference type="VEuPathDB" id="FungiDB:CC77DRAFT_1063525"/>
<proteinExistence type="predicted"/>
<evidence type="ECO:0000256" key="2">
    <source>
        <dbReference type="ARBA" id="ARBA00023043"/>
    </source>
</evidence>
<name>A0A177DEL8_ALTAL</name>
<evidence type="ECO:0000313" key="3">
    <source>
        <dbReference type="EMBL" id="OAG18193.1"/>
    </source>
</evidence>
<dbReference type="AlphaFoldDB" id="A0A177DEL8"/>
<dbReference type="Proteomes" id="UP000077248">
    <property type="component" value="Unassembled WGS sequence"/>
</dbReference>
<dbReference type="InterPro" id="IPR002110">
    <property type="entry name" value="Ankyrin_rpt"/>
</dbReference>
<dbReference type="KEGG" id="aalt:CC77DRAFT_1063525"/>
<dbReference type="GeneID" id="29114227"/>
<dbReference type="InterPro" id="IPR036770">
    <property type="entry name" value="Ankyrin_rpt-contain_sf"/>
</dbReference>
<dbReference type="PANTHER" id="PTHR24171:SF9">
    <property type="entry name" value="ANKYRIN REPEAT DOMAIN-CONTAINING PROTEIN 39"/>
    <property type="match status" value="1"/>
</dbReference>
<dbReference type="SMART" id="SM00248">
    <property type="entry name" value="ANK"/>
    <property type="match status" value="2"/>
</dbReference>
<dbReference type="RefSeq" id="XP_018383614.1">
    <property type="nucleotide sequence ID" value="XM_018528633.1"/>
</dbReference>
<keyword evidence="1" id="KW-0677">Repeat</keyword>
<accession>A0A177DEL8</accession>
<evidence type="ECO:0000313" key="4">
    <source>
        <dbReference type="Proteomes" id="UP000077248"/>
    </source>
</evidence>
<organism evidence="3 4">
    <name type="scientific">Alternaria alternata</name>
    <name type="common">Alternaria rot fungus</name>
    <name type="synonym">Torula alternata</name>
    <dbReference type="NCBI Taxonomy" id="5599"/>
    <lineage>
        <taxon>Eukaryota</taxon>
        <taxon>Fungi</taxon>
        <taxon>Dikarya</taxon>
        <taxon>Ascomycota</taxon>
        <taxon>Pezizomycotina</taxon>
        <taxon>Dothideomycetes</taxon>
        <taxon>Pleosporomycetidae</taxon>
        <taxon>Pleosporales</taxon>
        <taxon>Pleosporineae</taxon>
        <taxon>Pleosporaceae</taxon>
        <taxon>Alternaria</taxon>
        <taxon>Alternaria sect. Alternaria</taxon>
        <taxon>Alternaria alternata complex</taxon>
    </lineage>
</organism>
<reference evidence="3 4" key="1">
    <citation type="submission" date="2016-05" db="EMBL/GenBank/DDBJ databases">
        <title>Comparative analysis of secretome profiles of manganese(II)-oxidizing ascomycete fungi.</title>
        <authorList>
            <consortium name="DOE Joint Genome Institute"/>
            <person name="Zeiner C.A."/>
            <person name="Purvine S.O."/>
            <person name="Zink E.M."/>
            <person name="Wu S."/>
            <person name="Pasa-Tolic L."/>
            <person name="Chaput D.L."/>
            <person name="Haridas S."/>
            <person name="Grigoriev I.V."/>
            <person name="Santelli C.M."/>
            <person name="Hansel C.M."/>
        </authorList>
    </citation>
    <scope>NUCLEOTIDE SEQUENCE [LARGE SCALE GENOMIC DNA]</scope>
    <source>
        <strain evidence="3 4">SRC1lrK2f</strain>
    </source>
</reference>
<sequence>MGPTRCNSMYVLDHMEATVDFLMDFSYYKTQSQRERYRLALCSAMSAALSVNDILAYLRDGPYDDSISVRKNMGRADTVGMLAAAAAVNSEPALRFLVGKVRDIGQRSELYGTPLTAAAVNGHKYASSIIYERFEDSRRQWDQLYETIDTCMYKQRATMLPTFMCWYLKSCDSGRAIYDAKYEWCKWAIIRGELDVVRRCYNFKRAIKSDRQLRLTPFYLACEHGHVHIIQYFLETDATLGDATYTYEAGRIGAQGLSQGLVLAVQNGWLGAARLLIESGAQIKKSEYDDTVCAPALWHAVKRGHVDMVMLLLAYGVVIPAKNSKKHAGFWTLTMKRGTKMARLMEEAWMIRTRKAPVSKLNGIV</sequence>
<keyword evidence="2" id="KW-0040">ANK repeat</keyword>
<dbReference type="PANTHER" id="PTHR24171">
    <property type="entry name" value="ANKYRIN REPEAT DOMAIN-CONTAINING PROTEIN 39-RELATED"/>
    <property type="match status" value="1"/>
</dbReference>
<evidence type="ECO:0000256" key="1">
    <source>
        <dbReference type="ARBA" id="ARBA00022737"/>
    </source>
</evidence>
<dbReference type="Pfam" id="PF00023">
    <property type="entry name" value="Ank"/>
    <property type="match status" value="1"/>
</dbReference>
<dbReference type="Gene3D" id="1.25.40.20">
    <property type="entry name" value="Ankyrin repeat-containing domain"/>
    <property type="match status" value="1"/>
</dbReference>
<dbReference type="SUPFAM" id="SSF48403">
    <property type="entry name" value="Ankyrin repeat"/>
    <property type="match status" value="1"/>
</dbReference>
<dbReference type="Pfam" id="PF13637">
    <property type="entry name" value="Ank_4"/>
    <property type="match status" value="1"/>
</dbReference>
<protein>
    <submittedName>
        <fullName evidence="3">Ankyrin</fullName>
    </submittedName>
</protein>
<gene>
    <name evidence="3" type="ORF">CC77DRAFT_1063525</name>
</gene>
<keyword evidence="4" id="KW-1185">Reference proteome</keyword>